<dbReference type="OrthoDB" id="9797190at2"/>
<dbReference type="GO" id="GO:0004252">
    <property type="term" value="F:serine-type endopeptidase activity"/>
    <property type="evidence" value="ECO:0007669"/>
    <property type="project" value="InterPro"/>
</dbReference>
<dbReference type="InterPro" id="IPR050925">
    <property type="entry name" value="Rhomboid_protease_S54"/>
</dbReference>
<dbReference type="PANTHER" id="PTHR43731:SF14">
    <property type="entry name" value="PRESENILIN-ASSOCIATED RHOMBOID-LIKE PROTEIN, MITOCHONDRIAL"/>
    <property type="match status" value="1"/>
</dbReference>
<keyword evidence="6 7" id="KW-0472">Membrane</keyword>
<keyword evidence="3 7" id="KW-0812">Transmembrane</keyword>
<dbReference type="AlphaFoldDB" id="A0A1Y5T4Z7"/>
<gene>
    <name evidence="9" type="ORF">PEL8287_02994</name>
</gene>
<feature type="transmembrane region" description="Helical" evidence="7">
    <location>
        <begin position="191"/>
        <end position="210"/>
    </location>
</feature>
<feature type="transmembrane region" description="Helical" evidence="7">
    <location>
        <begin position="69"/>
        <end position="96"/>
    </location>
</feature>
<name>A0A1Y5T4Z7_9RHOB</name>
<evidence type="ECO:0000259" key="8">
    <source>
        <dbReference type="Pfam" id="PF01694"/>
    </source>
</evidence>
<sequence>MKHLWRILLDQPVILVLLILSCVLPELALQGADYGFWGTSAWRPLSYAYGAFWPGILQGWTPNYPAQPFLMFCSYAFLHTGLAHMIPNMIVLGYVGRLEIDRVGSWRFLIVYLMSVLGGGVGYALLAQGQQSMVGASGALFGLFGAWAFWDLSGTLRERPGLSTLAYAILWPIVVLSFLNLMMYWAADGNVAWATHLGGTLTGALIAPLFDRRPAQGEPAD</sequence>
<feature type="domain" description="Peptidase S54 rhomboid" evidence="8">
    <location>
        <begin position="71"/>
        <end position="210"/>
    </location>
</feature>
<dbReference type="SUPFAM" id="SSF144091">
    <property type="entry name" value="Rhomboid-like"/>
    <property type="match status" value="1"/>
</dbReference>
<dbReference type="RefSeq" id="WP_085893216.1">
    <property type="nucleotide sequence ID" value="NZ_FWFL01000008.1"/>
</dbReference>
<feature type="transmembrane region" description="Helical" evidence="7">
    <location>
        <begin position="108"/>
        <end position="126"/>
    </location>
</feature>
<reference evidence="9 10" key="1">
    <citation type="submission" date="2017-03" db="EMBL/GenBank/DDBJ databases">
        <authorList>
            <person name="Afonso C.L."/>
            <person name="Miller P.J."/>
            <person name="Scott M.A."/>
            <person name="Spackman E."/>
            <person name="Goraichik I."/>
            <person name="Dimitrov K.M."/>
            <person name="Suarez D.L."/>
            <person name="Swayne D.E."/>
        </authorList>
    </citation>
    <scope>NUCLEOTIDE SEQUENCE [LARGE SCALE GENOMIC DNA]</scope>
    <source>
        <strain evidence="9 10">CECT 8287</strain>
    </source>
</reference>
<evidence type="ECO:0000313" key="9">
    <source>
        <dbReference type="EMBL" id="SLN55914.1"/>
    </source>
</evidence>
<comment type="similarity">
    <text evidence="2">Belongs to the peptidase S54 family.</text>
</comment>
<keyword evidence="10" id="KW-1185">Reference proteome</keyword>
<dbReference type="Gene3D" id="1.20.1540.10">
    <property type="entry name" value="Rhomboid-like"/>
    <property type="match status" value="1"/>
</dbReference>
<dbReference type="PROSITE" id="PS51257">
    <property type="entry name" value="PROKAR_LIPOPROTEIN"/>
    <property type="match status" value="1"/>
</dbReference>
<evidence type="ECO:0000256" key="6">
    <source>
        <dbReference type="ARBA" id="ARBA00023136"/>
    </source>
</evidence>
<keyword evidence="5 7" id="KW-1133">Transmembrane helix</keyword>
<proteinExistence type="inferred from homology"/>
<protein>
    <submittedName>
        <fullName evidence="9">Rhomboid family protein</fullName>
    </submittedName>
</protein>
<accession>A0A1Y5T4Z7</accession>
<evidence type="ECO:0000256" key="1">
    <source>
        <dbReference type="ARBA" id="ARBA00004141"/>
    </source>
</evidence>
<evidence type="ECO:0000256" key="2">
    <source>
        <dbReference type="ARBA" id="ARBA00009045"/>
    </source>
</evidence>
<evidence type="ECO:0000256" key="7">
    <source>
        <dbReference type="SAM" id="Phobius"/>
    </source>
</evidence>
<dbReference type="Proteomes" id="UP000193827">
    <property type="component" value="Unassembled WGS sequence"/>
</dbReference>
<evidence type="ECO:0000313" key="10">
    <source>
        <dbReference type="Proteomes" id="UP000193827"/>
    </source>
</evidence>
<evidence type="ECO:0000256" key="4">
    <source>
        <dbReference type="ARBA" id="ARBA00022801"/>
    </source>
</evidence>
<feature type="transmembrane region" description="Helical" evidence="7">
    <location>
        <begin position="164"/>
        <end position="185"/>
    </location>
</feature>
<evidence type="ECO:0000256" key="5">
    <source>
        <dbReference type="ARBA" id="ARBA00022989"/>
    </source>
</evidence>
<dbReference type="PANTHER" id="PTHR43731">
    <property type="entry name" value="RHOMBOID PROTEASE"/>
    <property type="match status" value="1"/>
</dbReference>
<dbReference type="Pfam" id="PF01694">
    <property type="entry name" value="Rhomboid"/>
    <property type="match status" value="1"/>
</dbReference>
<dbReference type="InterPro" id="IPR035952">
    <property type="entry name" value="Rhomboid-like_sf"/>
</dbReference>
<organism evidence="9 10">
    <name type="scientific">Roseovarius litorisediminis</name>
    <dbReference type="NCBI Taxonomy" id="1312363"/>
    <lineage>
        <taxon>Bacteria</taxon>
        <taxon>Pseudomonadati</taxon>
        <taxon>Pseudomonadota</taxon>
        <taxon>Alphaproteobacteria</taxon>
        <taxon>Rhodobacterales</taxon>
        <taxon>Roseobacteraceae</taxon>
        <taxon>Roseovarius</taxon>
    </lineage>
</organism>
<evidence type="ECO:0000256" key="3">
    <source>
        <dbReference type="ARBA" id="ARBA00022692"/>
    </source>
</evidence>
<dbReference type="InterPro" id="IPR022764">
    <property type="entry name" value="Peptidase_S54_rhomboid_dom"/>
</dbReference>
<dbReference type="EMBL" id="FWFL01000008">
    <property type="protein sequence ID" value="SLN55914.1"/>
    <property type="molecule type" value="Genomic_DNA"/>
</dbReference>
<dbReference type="GO" id="GO:0016020">
    <property type="term" value="C:membrane"/>
    <property type="evidence" value="ECO:0007669"/>
    <property type="project" value="UniProtKB-SubCell"/>
</dbReference>
<keyword evidence="4" id="KW-0378">Hydrolase</keyword>
<comment type="subcellular location">
    <subcellularLocation>
        <location evidence="1">Membrane</location>
        <topology evidence="1">Multi-pass membrane protein</topology>
    </subcellularLocation>
</comment>
<feature type="transmembrane region" description="Helical" evidence="7">
    <location>
        <begin position="132"/>
        <end position="152"/>
    </location>
</feature>